<dbReference type="GO" id="GO:0005886">
    <property type="term" value="C:plasma membrane"/>
    <property type="evidence" value="ECO:0007669"/>
    <property type="project" value="UniProtKB-SubCell"/>
</dbReference>
<feature type="transmembrane region" description="Helical" evidence="13">
    <location>
        <begin position="161"/>
        <end position="183"/>
    </location>
</feature>
<evidence type="ECO:0000256" key="9">
    <source>
        <dbReference type="ARBA" id="ARBA00022748"/>
    </source>
</evidence>
<organism evidence="14 15">
    <name type="scientific">Aquicella siphonis</name>
    <dbReference type="NCBI Taxonomy" id="254247"/>
    <lineage>
        <taxon>Bacteria</taxon>
        <taxon>Pseudomonadati</taxon>
        <taxon>Pseudomonadota</taxon>
        <taxon>Gammaproteobacteria</taxon>
        <taxon>Legionellales</taxon>
        <taxon>Coxiellaceae</taxon>
        <taxon>Aquicella</taxon>
    </lineage>
</organism>
<dbReference type="InterPro" id="IPR003544">
    <property type="entry name" value="Cyt_c_biogenesis_CcmB"/>
</dbReference>
<feature type="transmembrane region" description="Helical" evidence="13">
    <location>
        <begin position="135"/>
        <end position="154"/>
    </location>
</feature>
<dbReference type="EMBL" id="LR699119">
    <property type="protein sequence ID" value="VVC76935.1"/>
    <property type="molecule type" value="Genomic_DNA"/>
</dbReference>
<protein>
    <recommendedName>
        <fullName evidence="4 12">Heme exporter protein B</fullName>
    </recommendedName>
</protein>
<evidence type="ECO:0000256" key="8">
    <source>
        <dbReference type="ARBA" id="ARBA00022692"/>
    </source>
</evidence>
<dbReference type="PANTHER" id="PTHR30070:SF1">
    <property type="entry name" value="CYTOCHROME C BIOGENESIS B-RELATED"/>
    <property type="match status" value="1"/>
</dbReference>
<evidence type="ECO:0000313" key="15">
    <source>
        <dbReference type="Proteomes" id="UP000324194"/>
    </source>
</evidence>
<dbReference type="GO" id="GO:1903607">
    <property type="term" value="P:cytochrome c biosynthetic process"/>
    <property type="evidence" value="ECO:0007669"/>
    <property type="project" value="TreeGrafter"/>
</dbReference>
<evidence type="ECO:0000256" key="11">
    <source>
        <dbReference type="ARBA" id="ARBA00023136"/>
    </source>
</evidence>
<evidence type="ECO:0000256" key="2">
    <source>
        <dbReference type="ARBA" id="ARBA00004429"/>
    </source>
</evidence>
<keyword evidence="7 12" id="KW-0997">Cell inner membrane</keyword>
<dbReference type="GO" id="GO:0017004">
    <property type="term" value="P:cytochrome complex assembly"/>
    <property type="evidence" value="ECO:0007669"/>
    <property type="project" value="UniProtKB-KW"/>
</dbReference>
<evidence type="ECO:0000256" key="6">
    <source>
        <dbReference type="ARBA" id="ARBA00022475"/>
    </source>
</evidence>
<dbReference type="InterPro" id="IPR026031">
    <property type="entry name" value="Cyt_c_CcmB_bac"/>
</dbReference>
<keyword evidence="10 13" id="KW-1133">Transmembrane helix</keyword>
<keyword evidence="11 12" id="KW-0472">Membrane</keyword>
<evidence type="ECO:0000256" key="13">
    <source>
        <dbReference type="SAM" id="Phobius"/>
    </source>
</evidence>
<dbReference type="PRINTS" id="PR01414">
    <property type="entry name" value="CCMBBIOGNSIS"/>
</dbReference>
<sequence length="223" mass="24226">MLKTVWYVFYTELILSWRRSQEWLYPLGFFAIVISLFPLAFTPDPAFLQKYVPGCIWIAALLASLLSVEYLFFTDSEDGHLEQLLLGPAPLSLIMGAKLGAHWLVTEFPLILLTPLLCIMFHLSLATTLALCLSLLFGTPILTLIGSLGVALSLGLRQQGVLLGLLILPLVTPVLIFGVNIVQQSQSGLSLAGPLAFLAGLSVFTVTLVPWAVAAAVRVSMDD</sequence>
<keyword evidence="5 12" id="KW-0813">Transport</keyword>
<feature type="transmembrane region" description="Helical" evidence="13">
    <location>
        <begin position="110"/>
        <end position="129"/>
    </location>
</feature>
<evidence type="ECO:0000313" key="14">
    <source>
        <dbReference type="EMBL" id="VVC76935.1"/>
    </source>
</evidence>
<dbReference type="AlphaFoldDB" id="A0A5E4PK42"/>
<feature type="transmembrane region" description="Helical" evidence="13">
    <location>
        <begin position="54"/>
        <end position="73"/>
    </location>
</feature>
<keyword evidence="8 13" id="KW-0812">Transmembrane</keyword>
<dbReference type="Pfam" id="PF03379">
    <property type="entry name" value="CcmB"/>
    <property type="match status" value="1"/>
</dbReference>
<evidence type="ECO:0000256" key="3">
    <source>
        <dbReference type="ARBA" id="ARBA00010544"/>
    </source>
</evidence>
<dbReference type="Proteomes" id="UP000324194">
    <property type="component" value="Chromosome 1"/>
</dbReference>
<feature type="transmembrane region" description="Helical" evidence="13">
    <location>
        <begin position="23"/>
        <end position="42"/>
    </location>
</feature>
<name>A0A5E4PK42_9COXI</name>
<reference evidence="14 15" key="1">
    <citation type="submission" date="2019-08" db="EMBL/GenBank/DDBJ databases">
        <authorList>
            <person name="Guy L."/>
        </authorList>
    </citation>
    <scope>NUCLEOTIDE SEQUENCE [LARGE SCALE GENOMIC DNA]</scope>
    <source>
        <strain evidence="14 15">SGT-108</strain>
    </source>
</reference>
<dbReference type="PIRSF" id="PIRSF002764">
    <property type="entry name" value="CcmB"/>
    <property type="match status" value="1"/>
</dbReference>
<dbReference type="GO" id="GO:0015232">
    <property type="term" value="F:heme transmembrane transporter activity"/>
    <property type="evidence" value="ECO:0007669"/>
    <property type="project" value="InterPro"/>
</dbReference>
<evidence type="ECO:0000256" key="12">
    <source>
        <dbReference type="PIRNR" id="PIRNR002764"/>
    </source>
</evidence>
<keyword evidence="6 12" id="KW-1003">Cell membrane</keyword>
<feature type="transmembrane region" description="Helical" evidence="13">
    <location>
        <begin position="195"/>
        <end position="217"/>
    </location>
</feature>
<comment type="subcellular location">
    <subcellularLocation>
        <location evidence="2">Cell inner membrane</location>
        <topology evidence="2">Multi-pass membrane protein</topology>
    </subcellularLocation>
</comment>
<keyword evidence="9 12" id="KW-0201">Cytochrome c-type biogenesis</keyword>
<dbReference type="RefSeq" id="WP_148340216.1">
    <property type="nucleotide sequence ID" value="NZ_LR699119.1"/>
</dbReference>
<dbReference type="KEGG" id="asip:AQUSIP_22620"/>
<evidence type="ECO:0000256" key="4">
    <source>
        <dbReference type="ARBA" id="ARBA00016452"/>
    </source>
</evidence>
<keyword evidence="15" id="KW-1185">Reference proteome</keyword>
<comment type="similarity">
    <text evidence="3 12">Belongs to the CcmB/CycW/HelB family.</text>
</comment>
<evidence type="ECO:0000256" key="7">
    <source>
        <dbReference type="ARBA" id="ARBA00022519"/>
    </source>
</evidence>
<proteinExistence type="inferred from homology"/>
<dbReference type="NCBIfam" id="TIGR01190">
    <property type="entry name" value="ccmB"/>
    <property type="match status" value="1"/>
</dbReference>
<comment type="function">
    <text evidence="1 12">Required for the export of heme to the periplasm for the biogenesis of c-type cytochromes.</text>
</comment>
<gene>
    <name evidence="14" type="primary">ccmB</name>
    <name evidence="14" type="ORF">AQUSIP_22620</name>
</gene>
<dbReference type="OrthoDB" id="9799895at2"/>
<evidence type="ECO:0000256" key="10">
    <source>
        <dbReference type="ARBA" id="ARBA00022989"/>
    </source>
</evidence>
<dbReference type="PANTHER" id="PTHR30070">
    <property type="entry name" value="HEME EXPORTER PROTEIN B"/>
    <property type="match status" value="1"/>
</dbReference>
<evidence type="ECO:0000256" key="5">
    <source>
        <dbReference type="ARBA" id="ARBA00022448"/>
    </source>
</evidence>
<accession>A0A5E4PK42</accession>
<evidence type="ECO:0000256" key="1">
    <source>
        <dbReference type="ARBA" id="ARBA00002442"/>
    </source>
</evidence>